<keyword evidence="5" id="KW-1185">Reference proteome</keyword>
<comment type="caution">
    <text evidence="4">The sequence shown here is derived from an EMBL/GenBank/DDBJ whole genome shotgun (WGS) entry which is preliminary data.</text>
</comment>
<dbReference type="AlphaFoldDB" id="A0A8T2Z4K7"/>
<keyword evidence="2" id="KW-0687">Ribonucleoprotein</keyword>
<proteinExistence type="predicted"/>
<evidence type="ECO:0000256" key="2">
    <source>
        <dbReference type="ARBA" id="ARBA00023274"/>
    </source>
</evidence>
<dbReference type="PROSITE" id="PS00732">
    <property type="entry name" value="RIBOSOMAL_S16"/>
    <property type="match status" value="1"/>
</dbReference>
<organism evidence="4 5">
    <name type="scientific">Populus deltoides</name>
    <name type="common">Eastern poplar</name>
    <name type="synonym">Eastern cottonwood</name>
    <dbReference type="NCBI Taxonomy" id="3696"/>
    <lineage>
        <taxon>Eukaryota</taxon>
        <taxon>Viridiplantae</taxon>
        <taxon>Streptophyta</taxon>
        <taxon>Embryophyta</taxon>
        <taxon>Tracheophyta</taxon>
        <taxon>Spermatophyta</taxon>
        <taxon>Magnoliopsida</taxon>
        <taxon>eudicotyledons</taxon>
        <taxon>Gunneridae</taxon>
        <taxon>Pentapetalae</taxon>
        <taxon>rosids</taxon>
        <taxon>fabids</taxon>
        <taxon>Malpighiales</taxon>
        <taxon>Salicaceae</taxon>
        <taxon>Saliceae</taxon>
        <taxon>Populus</taxon>
    </lineage>
</organism>
<reference evidence="4" key="1">
    <citation type="journal article" date="2021" name="J. Hered.">
        <title>Genome Assembly of Salicaceae Populus deltoides (Eastern Cottonwood) I-69 Based on Nanopore Sequencing and Hi-C Technologies.</title>
        <authorList>
            <person name="Bai S."/>
            <person name="Wu H."/>
            <person name="Zhang J."/>
            <person name="Pan Z."/>
            <person name="Zhao W."/>
            <person name="Li Z."/>
            <person name="Tong C."/>
        </authorList>
    </citation>
    <scope>NUCLEOTIDE SEQUENCE</scope>
    <source>
        <tissue evidence="4">Leaf</tissue>
    </source>
</reference>
<evidence type="ECO:0000313" key="5">
    <source>
        <dbReference type="Proteomes" id="UP000807159"/>
    </source>
</evidence>
<dbReference type="InterPro" id="IPR020592">
    <property type="entry name" value="Ribosomal_bS16_CS"/>
</dbReference>
<sequence length="148" mass="16925">MGNAPPILRSVEMRLSRGGRLWSVDGERAGSAMWREAAALEVGRRREGRVGRERRGKDHRESRVRGPVVKVGKIEWWVEGKMRVGLGRLALPRGRFVGIGRLVCFGRDDRRKAEMSRGPWLCFENNHQGPRGQWPFFLLVLGGYWFLG</sequence>
<gene>
    <name evidence="4" type="ORF">H0E87_009284</name>
</gene>
<dbReference type="GO" id="GO:0003735">
    <property type="term" value="F:structural constituent of ribosome"/>
    <property type="evidence" value="ECO:0007669"/>
    <property type="project" value="InterPro"/>
</dbReference>
<evidence type="ECO:0000256" key="3">
    <source>
        <dbReference type="ARBA" id="ARBA00035371"/>
    </source>
</evidence>
<dbReference type="EMBL" id="JACEGQ020000004">
    <property type="protein sequence ID" value="KAH8512032.1"/>
    <property type="molecule type" value="Genomic_DNA"/>
</dbReference>
<dbReference type="GO" id="GO:0005840">
    <property type="term" value="C:ribosome"/>
    <property type="evidence" value="ECO:0007669"/>
    <property type="project" value="UniProtKB-KW"/>
</dbReference>
<name>A0A8T2Z4K7_POPDE</name>
<keyword evidence="1" id="KW-0689">Ribosomal protein</keyword>
<evidence type="ECO:0000256" key="1">
    <source>
        <dbReference type="ARBA" id="ARBA00022980"/>
    </source>
</evidence>
<dbReference type="Proteomes" id="UP000807159">
    <property type="component" value="Chromosome 4"/>
</dbReference>
<dbReference type="GO" id="GO:1990904">
    <property type="term" value="C:ribonucleoprotein complex"/>
    <property type="evidence" value="ECO:0007669"/>
    <property type="project" value="UniProtKB-KW"/>
</dbReference>
<evidence type="ECO:0000313" key="4">
    <source>
        <dbReference type="EMBL" id="KAH8512032.1"/>
    </source>
</evidence>
<dbReference type="GO" id="GO:0006412">
    <property type="term" value="P:translation"/>
    <property type="evidence" value="ECO:0007669"/>
    <property type="project" value="InterPro"/>
</dbReference>
<protein>
    <recommendedName>
        <fullName evidence="3">30S ribosomal protein S16, chloroplastic</fullName>
    </recommendedName>
</protein>
<accession>A0A8T2Z4K7</accession>